<dbReference type="Proteomes" id="UP000030960">
    <property type="component" value="Unassembled WGS sequence"/>
</dbReference>
<keyword evidence="1" id="KW-0472">Membrane</keyword>
<organism evidence="2 3">
    <name type="scientific">Mameliella alba</name>
    <dbReference type="NCBI Taxonomy" id="561184"/>
    <lineage>
        <taxon>Bacteria</taxon>
        <taxon>Pseudomonadati</taxon>
        <taxon>Pseudomonadota</taxon>
        <taxon>Alphaproteobacteria</taxon>
        <taxon>Rhodobacterales</taxon>
        <taxon>Roseobacteraceae</taxon>
        <taxon>Mameliella</taxon>
    </lineage>
</organism>
<reference evidence="2 3" key="1">
    <citation type="submission" date="2014-10" db="EMBL/GenBank/DDBJ databases">
        <title>Genome sequence of Ponticoccus sp. strain UMTAT08 isolated from clonal culture of toxic dinoflagellate Alexandrium tamiyavanichii.</title>
        <authorList>
            <person name="Gan H.Y."/>
            <person name="Muhd D.-D."/>
            <person name="Mohd Noor M.E."/>
            <person name="Yeong Y.S."/>
            <person name="Usup G."/>
        </authorList>
    </citation>
    <scope>NUCLEOTIDE SEQUENCE [LARGE SCALE GENOMIC DNA]</scope>
    <source>
        <strain evidence="2 3">UMTAT08</strain>
    </source>
</reference>
<evidence type="ECO:0000313" key="3">
    <source>
        <dbReference type="Proteomes" id="UP000030960"/>
    </source>
</evidence>
<protein>
    <recommendedName>
        <fullName evidence="4">Transmembrane protein</fullName>
    </recommendedName>
</protein>
<evidence type="ECO:0000313" key="2">
    <source>
        <dbReference type="EMBL" id="KHQ54943.1"/>
    </source>
</evidence>
<sequence>MTFDYSIACGVIATGGLLSAALCLPAPLPGLTTARPVLIALGEILFALLTLVLATVLSAACVRLSGDRDAAMWIAAIPLILWPVYLPLVLGWAWLRYRLARRFRG</sequence>
<accession>A0A0B3S7M7</accession>
<keyword evidence="1" id="KW-1133">Transmembrane helix</keyword>
<feature type="transmembrane region" description="Helical" evidence="1">
    <location>
        <begin position="39"/>
        <end position="61"/>
    </location>
</feature>
<feature type="transmembrane region" description="Helical" evidence="1">
    <location>
        <begin position="73"/>
        <end position="95"/>
    </location>
</feature>
<comment type="caution">
    <text evidence="2">The sequence shown here is derived from an EMBL/GenBank/DDBJ whole genome shotgun (WGS) entry which is preliminary data.</text>
</comment>
<evidence type="ECO:0008006" key="4">
    <source>
        <dbReference type="Google" id="ProtNLM"/>
    </source>
</evidence>
<dbReference type="AlphaFoldDB" id="A0A0B3S7M7"/>
<dbReference type="EMBL" id="JSUQ01000002">
    <property type="protein sequence ID" value="KHQ54943.1"/>
    <property type="molecule type" value="Genomic_DNA"/>
</dbReference>
<keyword evidence="1" id="KW-0812">Transmembrane</keyword>
<name>A0A0B3S7M7_9RHOB</name>
<proteinExistence type="predicted"/>
<evidence type="ECO:0000256" key="1">
    <source>
        <dbReference type="SAM" id="Phobius"/>
    </source>
</evidence>
<gene>
    <name evidence="2" type="ORF">OA50_00780</name>
</gene>
<keyword evidence="3" id="KW-1185">Reference proteome</keyword>
<dbReference type="RefSeq" id="WP_043137509.1">
    <property type="nucleotide sequence ID" value="NZ_JSUQ01000002.1"/>
</dbReference>